<dbReference type="EMBL" id="JANEYF010000502">
    <property type="protein sequence ID" value="KAJ8969607.1"/>
    <property type="molecule type" value="Genomic_DNA"/>
</dbReference>
<dbReference type="AlphaFoldDB" id="A0AAV8ZRC8"/>
<accession>A0AAV8ZRC8</accession>
<evidence type="ECO:0000313" key="3">
    <source>
        <dbReference type="Proteomes" id="UP001162156"/>
    </source>
</evidence>
<dbReference type="Pfam" id="PF13843">
    <property type="entry name" value="DDE_Tnp_1_7"/>
    <property type="match status" value="1"/>
</dbReference>
<organism evidence="2 3">
    <name type="scientific">Rhamnusium bicolor</name>
    <dbReference type="NCBI Taxonomy" id="1586634"/>
    <lineage>
        <taxon>Eukaryota</taxon>
        <taxon>Metazoa</taxon>
        <taxon>Ecdysozoa</taxon>
        <taxon>Arthropoda</taxon>
        <taxon>Hexapoda</taxon>
        <taxon>Insecta</taxon>
        <taxon>Pterygota</taxon>
        <taxon>Neoptera</taxon>
        <taxon>Endopterygota</taxon>
        <taxon>Coleoptera</taxon>
        <taxon>Polyphaga</taxon>
        <taxon>Cucujiformia</taxon>
        <taxon>Chrysomeloidea</taxon>
        <taxon>Cerambycidae</taxon>
        <taxon>Lepturinae</taxon>
        <taxon>Rhagiini</taxon>
        <taxon>Rhamnusium</taxon>
    </lineage>
</organism>
<dbReference type="PANTHER" id="PTHR47272">
    <property type="entry name" value="DDE_TNP_1_7 DOMAIN-CONTAINING PROTEIN"/>
    <property type="match status" value="1"/>
</dbReference>
<dbReference type="InterPro" id="IPR029526">
    <property type="entry name" value="PGBD"/>
</dbReference>
<evidence type="ECO:0000313" key="2">
    <source>
        <dbReference type="EMBL" id="KAJ8969607.1"/>
    </source>
</evidence>
<name>A0AAV8ZRC8_9CUCU</name>
<comment type="caution">
    <text evidence="2">The sequence shown here is derived from an EMBL/GenBank/DDBJ whole genome shotgun (WGS) entry which is preliminary data.</text>
</comment>
<evidence type="ECO:0000259" key="1">
    <source>
        <dbReference type="Pfam" id="PF13843"/>
    </source>
</evidence>
<keyword evidence="3" id="KW-1185">Reference proteome</keyword>
<proteinExistence type="predicted"/>
<protein>
    <recommendedName>
        <fullName evidence="1">PiggyBac transposable element-derived protein domain-containing protein</fullName>
    </recommendedName>
</protein>
<gene>
    <name evidence="2" type="ORF">NQ314_001673</name>
</gene>
<sequence>MRTIPLLVYLSQQGIYSLGTVRRNRIPNCKLPDENALKEKARGTSKEFVGVVDGVEISSVVWKDNKIVTLLSTFAGINPSDKVSRFDKKKRKSGS</sequence>
<feature type="domain" description="PiggyBac transposable element-derived protein" evidence="1">
    <location>
        <begin position="3"/>
        <end position="88"/>
    </location>
</feature>
<reference evidence="2" key="1">
    <citation type="journal article" date="2023" name="Insect Mol. Biol.">
        <title>Genome sequencing provides insights into the evolution of gene families encoding plant cell wall-degrading enzymes in longhorned beetles.</title>
        <authorList>
            <person name="Shin N.R."/>
            <person name="Okamura Y."/>
            <person name="Kirsch R."/>
            <person name="Pauchet Y."/>
        </authorList>
    </citation>
    <scope>NUCLEOTIDE SEQUENCE</scope>
    <source>
        <strain evidence="2">RBIC_L_NR</strain>
    </source>
</reference>
<dbReference type="Proteomes" id="UP001162156">
    <property type="component" value="Unassembled WGS sequence"/>
</dbReference>